<proteinExistence type="predicted"/>
<keyword evidence="2" id="KW-1185">Reference proteome</keyword>
<dbReference type="EMBL" id="BPLR01000494">
    <property type="protein sequence ID" value="GIY95257.1"/>
    <property type="molecule type" value="Genomic_DNA"/>
</dbReference>
<name>A0AAV4XJC8_CAEEX</name>
<gene>
    <name evidence="1" type="ORF">CEXT_782611</name>
</gene>
<reference evidence="1 2" key="1">
    <citation type="submission" date="2021-06" db="EMBL/GenBank/DDBJ databases">
        <title>Caerostris extrusa draft genome.</title>
        <authorList>
            <person name="Kono N."/>
            <person name="Arakawa K."/>
        </authorList>
    </citation>
    <scope>NUCLEOTIDE SEQUENCE [LARGE SCALE GENOMIC DNA]</scope>
</reference>
<evidence type="ECO:0000313" key="2">
    <source>
        <dbReference type="Proteomes" id="UP001054945"/>
    </source>
</evidence>
<dbReference type="AlphaFoldDB" id="A0AAV4XJC8"/>
<evidence type="ECO:0000313" key="1">
    <source>
        <dbReference type="EMBL" id="GIY95257.1"/>
    </source>
</evidence>
<accession>A0AAV4XJC8</accession>
<protein>
    <submittedName>
        <fullName evidence="1">Uncharacterized protein</fullName>
    </submittedName>
</protein>
<dbReference type="Proteomes" id="UP001054945">
    <property type="component" value="Unassembled WGS sequence"/>
</dbReference>
<sequence length="132" mass="15414">MMRSAQPVAVTKEDLRKCNKKKYLKWRPRGERSHANAIICPPGRDRGEEKFPHQIHILCTQYPVCILWVRKLLFRSAIQGVWQHVIRHAEFPNNALFATLSSVCSSRHARKKREAVSNISQPVLFLQVLRWC</sequence>
<comment type="caution">
    <text evidence="1">The sequence shown here is derived from an EMBL/GenBank/DDBJ whole genome shotgun (WGS) entry which is preliminary data.</text>
</comment>
<organism evidence="1 2">
    <name type="scientific">Caerostris extrusa</name>
    <name type="common">Bark spider</name>
    <name type="synonym">Caerostris bankana</name>
    <dbReference type="NCBI Taxonomy" id="172846"/>
    <lineage>
        <taxon>Eukaryota</taxon>
        <taxon>Metazoa</taxon>
        <taxon>Ecdysozoa</taxon>
        <taxon>Arthropoda</taxon>
        <taxon>Chelicerata</taxon>
        <taxon>Arachnida</taxon>
        <taxon>Araneae</taxon>
        <taxon>Araneomorphae</taxon>
        <taxon>Entelegynae</taxon>
        <taxon>Araneoidea</taxon>
        <taxon>Araneidae</taxon>
        <taxon>Caerostris</taxon>
    </lineage>
</organism>